<dbReference type="EMBL" id="BPQQ01000051">
    <property type="protein sequence ID" value="GJE02265.1"/>
    <property type="molecule type" value="Genomic_DNA"/>
</dbReference>
<comment type="caution">
    <text evidence="4">The sequence shown here is derived from an EMBL/GenBank/DDBJ whole genome shotgun (WGS) entry which is preliminary data.</text>
</comment>
<keyword evidence="5" id="KW-1185">Reference proteome</keyword>
<dbReference type="InterPro" id="IPR008927">
    <property type="entry name" value="6-PGluconate_DH-like_C_sf"/>
</dbReference>
<dbReference type="SUPFAM" id="SSF48179">
    <property type="entry name" value="6-phosphogluconate dehydrogenase C-terminal domain-like"/>
    <property type="match status" value="1"/>
</dbReference>
<keyword evidence="1" id="KW-0560">Oxidoreductase</keyword>
<dbReference type="SUPFAM" id="SSF51735">
    <property type="entry name" value="NAD(P)-binding Rossmann-fold domains"/>
    <property type="match status" value="1"/>
</dbReference>
<dbReference type="InterPro" id="IPR046826">
    <property type="entry name" value="PDH_N"/>
</dbReference>
<dbReference type="InterPro" id="IPR050812">
    <property type="entry name" value="Preph/Arog_dehydrog"/>
</dbReference>
<evidence type="ECO:0000259" key="3">
    <source>
        <dbReference type="PROSITE" id="PS51176"/>
    </source>
</evidence>
<dbReference type="RefSeq" id="WP_238238013.1">
    <property type="nucleotide sequence ID" value="NZ_BPQQ01000051.1"/>
</dbReference>
<feature type="compositionally biased region" description="Pro residues" evidence="2">
    <location>
        <begin position="320"/>
        <end position="330"/>
    </location>
</feature>
<feature type="domain" description="Prephenate/arogenate dehydrogenase" evidence="3">
    <location>
        <begin position="17"/>
        <end position="306"/>
    </location>
</feature>
<feature type="region of interest" description="Disordered" evidence="2">
    <location>
        <begin position="305"/>
        <end position="330"/>
    </location>
</feature>
<dbReference type="Gene3D" id="3.40.50.720">
    <property type="entry name" value="NAD(P)-binding Rossmann-like Domain"/>
    <property type="match status" value="1"/>
</dbReference>
<evidence type="ECO:0000256" key="2">
    <source>
        <dbReference type="SAM" id="MobiDB-lite"/>
    </source>
</evidence>
<sequence>MPEDGLPDCALPERAFGRLAIVGLGLIGSSIARAARANGLAGTIVAIDRDAGVIGRVRALGLAEEATQDVAAGVAGADLVILCVPVGAAGAVAAAMAGALKPGAIVSDVGSVKAAVVAAVAPHLPPHAAFVPAHPVAGTEQSGPDAGFATLFQGRWCILTPPEGADPQAVARVRAFWEGMGSVVETMTPAHHDLVLAITSHVPHLIAYNIVGTAADLETVTQSEVIKFSAGGFRDFTRIAASDPTMWRDVFLTNKDAVLEMLGRFNEDLAALARAIRWDDGEALHALFTRTRAIRRGIVAMGQETAEPDFGRRGPAPQGTAPPPLAGREP</sequence>
<evidence type="ECO:0000313" key="5">
    <source>
        <dbReference type="Proteomes" id="UP001055153"/>
    </source>
</evidence>
<dbReference type="Gene3D" id="1.10.3660.10">
    <property type="entry name" value="6-phosphogluconate dehydrogenase C-terminal like domain"/>
    <property type="match status" value="1"/>
</dbReference>
<dbReference type="PANTHER" id="PTHR21363">
    <property type="entry name" value="PREPHENATE DEHYDROGENASE"/>
    <property type="match status" value="1"/>
</dbReference>
<dbReference type="Pfam" id="PF20463">
    <property type="entry name" value="PDH_C"/>
    <property type="match status" value="1"/>
</dbReference>
<reference evidence="4" key="1">
    <citation type="journal article" date="2021" name="Front. Microbiol.">
        <title>Comprehensive Comparative Genomics and Phenotyping of Methylobacterium Species.</title>
        <authorList>
            <person name="Alessa O."/>
            <person name="Ogura Y."/>
            <person name="Fujitani Y."/>
            <person name="Takami H."/>
            <person name="Hayashi T."/>
            <person name="Sahin N."/>
            <person name="Tani A."/>
        </authorList>
    </citation>
    <scope>NUCLEOTIDE SEQUENCE</scope>
    <source>
        <strain evidence="4">DSM 17168</strain>
    </source>
</reference>
<evidence type="ECO:0000313" key="4">
    <source>
        <dbReference type="EMBL" id="GJE02265.1"/>
    </source>
</evidence>
<name>A0ABQ4SGC4_9HYPH</name>
<gene>
    <name evidence="4" type="primary">tyrC</name>
    <name evidence="4" type="ORF">GMJLKIPL_4209</name>
</gene>
<dbReference type="InterPro" id="IPR036291">
    <property type="entry name" value="NAD(P)-bd_dom_sf"/>
</dbReference>
<dbReference type="PROSITE" id="PS51176">
    <property type="entry name" value="PDH_ADH"/>
    <property type="match status" value="1"/>
</dbReference>
<dbReference type="InterPro" id="IPR003099">
    <property type="entry name" value="Prephen_DH"/>
</dbReference>
<dbReference type="Pfam" id="PF02153">
    <property type="entry name" value="PDH_N"/>
    <property type="match status" value="1"/>
</dbReference>
<dbReference type="NCBIfam" id="NF005694">
    <property type="entry name" value="PRK07502.1"/>
    <property type="match status" value="1"/>
</dbReference>
<dbReference type="PANTHER" id="PTHR21363:SF0">
    <property type="entry name" value="PREPHENATE DEHYDROGENASE [NADP(+)]"/>
    <property type="match status" value="1"/>
</dbReference>
<reference evidence="4" key="2">
    <citation type="submission" date="2021-08" db="EMBL/GenBank/DDBJ databases">
        <authorList>
            <person name="Tani A."/>
            <person name="Ola A."/>
            <person name="Ogura Y."/>
            <person name="Katsura K."/>
            <person name="Hayashi T."/>
        </authorList>
    </citation>
    <scope>NUCLEOTIDE SEQUENCE</scope>
    <source>
        <strain evidence="4">DSM 17168</strain>
    </source>
</reference>
<accession>A0ABQ4SGC4</accession>
<proteinExistence type="predicted"/>
<dbReference type="Proteomes" id="UP001055153">
    <property type="component" value="Unassembled WGS sequence"/>
</dbReference>
<evidence type="ECO:0000256" key="1">
    <source>
        <dbReference type="ARBA" id="ARBA00023002"/>
    </source>
</evidence>
<dbReference type="InterPro" id="IPR046825">
    <property type="entry name" value="PDH_C"/>
</dbReference>
<organism evidence="4 5">
    <name type="scientific">Methylobacterium isbiliense</name>
    <dbReference type="NCBI Taxonomy" id="315478"/>
    <lineage>
        <taxon>Bacteria</taxon>
        <taxon>Pseudomonadati</taxon>
        <taxon>Pseudomonadota</taxon>
        <taxon>Alphaproteobacteria</taxon>
        <taxon>Hyphomicrobiales</taxon>
        <taxon>Methylobacteriaceae</taxon>
        <taxon>Methylobacterium</taxon>
    </lineage>
</organism>
<protein>
    <submittedName>
        <fullName evidence="4">Cyclohexadienyl dehydrogenase</fullName>
    </submittedName>
</protein>